<dbReference type="eggNOG" id="COG0727">
    <property type="taxonomic scope" value="Bacteria"/>
</dbReference>
<accession>F4GJH7</accession>
<dbReference type="RefSeq" id="WP_013739637.1">
    <property type="nucleotide sequence ID" value="NC_015436.1"/>
</dbReference>
<dbReference type="Pfam" id="PF03692">
    <property type="entry name" value="CxxCxxCC"/>
    <property type="match status" value="1"/>
</dbReference>
<evidence type="ECO:0000313" key="3">
    <source>
        <dbReference type="Proteomes" id="UP000007939"/>
    </source>
</evidence>
<evidence type="ECO:0000313" key="2">
    <source>
        <dbReference type="EMBL" id="AEC02242.1"/>
    </source>
</evidence>
<dbReference type="InterPro" id="IPR005358">
    <property type="entry name" value="Puta_zinc/iron-chelating_dom"/>
</dbReference>
<dbReference type="HOGENOM" id="CLU_105096_0_0_12"/>
<name>F4GJH7_PARC1</name>
<reference evidence="3" key="1">
    <citation type="submission" date="2011-04" db="EMBL/GenBank/DDBJ databases">
        <title>The complete genome of Spirochaeta coccoides DSM 17374.</title>
        <authorList>
            <person name="Lucas S."/>
            <person name="Copeland A."/>
            <person name="Lapidus A."/>
            <person name="Bruce D."/>
            <person name="Goodwin L."/>
            <person name="Pitluck S."/>
            <person name="Peters L."/>
            <person name="Kyrpides N."/>
            <person name="Mavromatis K."/>
            <person name="Pagani I."/>
            <person name="Ivanova N."/>
            <person name="Ovchinnikova G."/>
            <person name="Lu M."/>
            <person name="Detter J.C."/>
            <person name="Tapia R."/>
            <person name="Han C."/>
            <person name="Land M."/>
            <person name="Hauser L."/>
            <person name="Markowitz V."/>
            <person name="Cheng J.-F."/>
            <person name="Hugenholtz P."/>
            <person name="Woyke T."/>
            <person name="Wu D."/>
            <person name="Spring S."/>
            <person name="Schroeder M."/>
            <person name="Brambilla E."/>
            <person name="Klenk H.-P."/>
            <person name="Eisen J.A."/>
        </authorList>
    </citation>
    <scope>NUCLEOTIDE SEQUENCE [LARGE SCALE GENOMIC DNA]</scope>
    <source>
        <strain evidence="3">ATCC BAA-1237 / DSM 17374 / SPN1</strain>
    </source>
</reference>
<organism evidence="2 3">
    <name type="scientific">Parasphaerochaeta coccoides (strain ATCC BAA-1237 / DSM 17374 / SPN1)</name>
    <name type="common">Sphaerochaeta coccoides</name>
    <dbReference type="NCBI Taxonomy" id="760011"/>
    <lineage>
        <taxon>Bacteria</taxon>
        <taxon>Pseudomonadati</taxon>
        <taxon>Spirochaetota</taxon>
        <taxon>Spirochaetia</taxon>
        <taxon>Spirochaetales</taxon>
        <taxon>Sphaerochaetaceae</taxon>
        <taxon>Parasphaerochaeta</taxon>
    </lineage>
</organism>
<dbReference type="EMBL" id="CP002659">
    <property type="protein sequence ID" value="AEC02242.1"/>
    <property type="molecule type" value="Genomic_DNA"/>
</dbReference>
<dbReference type="AlphaFoldDB" id="F4GJH7"/>
<evidence type="ECO:0000256" key="1">
    <source>
        <dbReference type="SAM" id="MobiDB-lite"/>
    </source>
</evidence>
<dbReference type="OrthoDB" id="9806610at2"/>
<protein>
    <recommendedName>
        <fullName evidence="4">YkgJ family cysteine cluster protein</fullName>
    </recommendedName>
</protein>
<keyword evidence="3" id="KW-1185">Reference proteome</keyword>
<sequence>MDDIAGICARFEGTFVGWQIAELQEIYQALEPESRDFTSKFSISCPSGCGTCCERFVPDITYSEARLVAAWLILNSRSRLVQAVEEWKSGDRGCPLYNPDTPYHCTVYPVRPLVCRLFAACATKGKAGMEFRRCRFNADATAPQEIEAPALEAAGAPVMQDYAYRVRSLEGAGGVTLLPEAVLAAMDELRFILAATLDEQGPDNSNPDDTPTPTPTPLAS</sequence>
<reference evidence="2 3" key="2">
    <citation type="journal article" date="2012" name="Stand. Genomic Sci.">
        <title>Complete genome sequence of the termite hindgut bacterium Spirochaeta coccoides type strain (SPN1(T)), reclassification in the genus Sphaerochaeta as Sphaerochaeta coccoides comb. nov. and emendations of the family Spirochaetaceae and the genus Sphaerochaeta.</title>
        <authorList>
            <person name="Abt B."/>
            <person name="Han C."/>
            <person name="Scheuner C."/>
            <person name="Lu M."/>
            <person name="Lapidus A."/>
            <person name="Nolan M."/>
            <person name="Lucas S."/>
            <person name="Hammon N."/>
            <person name="Deshpande S."/>
            <person name="Cheng J.F."/>
            <person name="Tapia R."/>
            <person name="Goodwin L.A."/>
            <person name="Pitluck S."/>
            <person name="Liolios K."/>
            <person name="Pagani I."/>
            <person name="Ivanova N."/>
            <person name="Mavromatis K."/>
            <person name="Mikhailova N."/>
            <person name="Huntemann M."/>
            <person name="Pati A."/>
            <person name="Chen A."/>
            <person name="Palaniappan K."/>
            <person name="Land M."/>
            <person name="Hauser L."/>
            <person name="Brambilla E.M."/>
            <person name="Rohde M."/>
            <person name="Spring S."/>
            <person name="Gronow S."/>
            <person name="Goker M."/>
            <person name="Woyke T."/>
            <person name="Bristow J."/>
            <person name="Eisen J.A."/>
            <person name="Markowitz V."/>
            <person name="Hugenholtz P."/>
            <person name="Kyrpides N.C."/>
            <person name="Klenk H.P."/>
            <person name="Detter J.C."/>
        </authorList>
    </citation>
    <scope>NUCLEOTIDE SEQUENCE [LARGE SCALE GENOMIC DNA]</scope>
    <source>
        <strain evidence="3">ATCC BAA-1237 / DSM 17374 / SPN1</strain>
    </source>
</reference>
<feature type="region of interest" description="Disordered" evidence="1">
    <location>
        <begin position="198"/>
        <end position="220"/>
    </location>
</feature>
<dbReference type="KEGG" id="scc:Spico_1020"/>
<dbReference type="Proteomes" id="UP000007939">
    <property type="component" value="Chromosome"/>
</dbReference>
<feature type="compositionally biased region" description="Pro residues" evidence="1">
    <location>
        <begin position="210"/>
        <end position="220"/>
    </location>
</feature>
<evidence type="ECO:0008006" key="4">
    <source>
        <dbReference type="Google" id="ProtNLM"/>
    </source>
</evidence>
<gene>
    <name evidence="2" type="ordered locus">Spico_1020</name>
</gene>
<dbReference type="STRING" id="760011.Spico_1020"/>
<proteinExistence type="predicted"/>